<keyword evidence="2" id="KW-0808">Transferase</keyword>
<reference evidence="2" key="1">
    <citation type="submission" date="2013-08" db="EMBL/GenBank/DDBJ databases">
        <authorList>
            <person name="Mendez C."/>
            <person name="Richter M."/>
            <person name="Ferrer M."/>
            <person name="Sanchez J."/>
        </authorList>
    </citation>
    <scope>NUCLEOTIDE SEQUENCE</scope>
</reference>
<name>T1CUW5_9ZZZZ</name>
<dbReference type="Pfam" id="PF00483">
    <property type="entry name" value="NTP_transferase"/>
    <property type="match status" value="1"/>
</dbReference>
<sequence>MKAVVLLGGEGTRLRPLTLSVPKQMLPIGGVPMIEKVLAHLSSCGVTEAVLSLGYKPDVFLKAYPSGTCAGVNLHYAVEPEPLDTAGAISFAVKEAGITETFIVVNGDILSDFDVSRLVEL</sequence>
<organism evidence="2">
    <name type="scientific">mine drainage metagenome</name>
    <dbReference type="NCBI Taxonomy" id="410659"/>
    <lineage>
        <taxon>unclassified sequences</taxon>
        <taxon>metagenomes</taxon>
        <taxon>ecological metagenomes</taxon>
    </lineage>
</organism>
<protein>
    <submittedName>
        <fullName evidence="2">Nucleotidyl transferase</fullName>
        <ecNumber evidence="2">2.-.-.-</ecNumber>
    </submittedName>
</protein>
<dbReference type="PANTHER" id="PTHR22572">
    <property type="entry name" value="SUGAR-1-PHOSPHATE GUANYL TRANSFERASE"/>
    <property type="match status" value="1"/>
</dbReference>
<dbReference type="AlphaFoldDB" id="T1CUW5"/>
<dbReference type="InterPro" id="IPR050486">
    <property type="entry name" value="Mannose-1P_guanyltransferase"/>
</dbReference>
<dbReference type="GO" id="GO:0016740">
    <property type="term" value="F:transferase activity"/>
    <property type="evidence" value="ECO:0007669"/>
    <property type="project" value="UniProtKB-KW"/>
</dbReference>
<gene>
    <name evidence="2" type="ORF">B1B_03550</name>
</gene>
<dbReference type="Gene3D" id="3.90.550.10">
    <property type="entry name" value="Spore Coat Polysaccharide Biosynthesis Protein SpsA, Chain A"/>
    <property type="match status" value="1"/>
</dbReference>
<dbReference type="EC" id="2.-.-.-" evidence="2"/>
<proteinExistence type="predicted"/>
<evidence type="ECO:0000313" key="2">
    <source>
        <dbReference type="EMBL" id="EQD72809.1"/>
    </source>
</evidence>
<reference evidence="2" key="2">
    <citation type="journal article" date="2014" name="ISME J.">
        <title>Microbial stratification in low pH oxic and suboxic macroscopic growths along an acid mine drainage.</title>
        <authorList>
            <person name="Mendez-Garcia C."/>
            <person name="Mesa V."/>
            <person name="Sprenger R.R."/>
            <person name="Richter M."/>
            <person name="Diez M.S."/>
            <person name="Solano J."/>
            <person name="Bargiela R."/>
            <person name="Golyshina O.V."/>
            <person name="Manteca A."/>
            <person name="Ramos J.L."/>
            <person name="Gallego J.R."/>
            <person name="Llorente I."/>
            <person name="Martins Dos Santos V.A."/>
            <person name="Jensen O.N."/>
            <person name="Pelaez A.I."/>
            <person name="Sanchez J."/>
            <person name="Ferrer M."/>
        </authorList>
    </citation>
    <scope>NUCLEOTIDE SEQUENCE</scope>
</reference>
<dbReference type="CDD" id="cd04181">
    <property type="entry name" value="NTP_transferase"/>
    <property type="match status" value="1"/>
</dbReference>
<feature type="domain" description="Nucleotidyl transferase" evidence="1">
    <location>
        <begin position="2"/>
        <end position="120"/>
    </location>
</feature>
<dbReference type="EMBL" id="AUZY01002188">
    <property type="protein sequence ID" value="EQD72809.1"/>
    <property type="molecule type" value="Genomic_DNA"/>
</dbReference>
<dbReference type="InterPro" id="IPR029044">
    <property type="entry name" value="Nucleotide-diphossugar_trans"/>
</dbReference>
<dbReference type="SUPFAM" id="SSF53448">
    <property type="entry name" value="Nucleotide-diphospho-sugar transferases"/>
    <property type="match status" value="1"/>
</dbReference>
<feature type="non-terminal residue" evidence="2">
    <location>
        <position position="121"/>
    </location>
</feature>
<evidence type="ECO:0000259" key="1">
    <source>
        <dbReference type="Pfam" id="PF00483"/>
    </source>
</evidence>
<accession>T1CUW5</accession>
<comment type="caution">
    <text evidence="2">The sequence shown here is derived from an EMBL/GenBank/DDBJ whole genome shotgun (WGS) entry which is preliminary data.</text>
</comment>
<dbReference type="InterPro" id="IPR005835">
    <property type="entry name" value="NTP_transferase_dom"/>
</dbReference>